<feature type="transmembrane region" description="Helical" evidence="8">
    <location>
        <begin position="430"/>
        <end position="449"/>
    </location>
</feature>
<evidence type="ECO:0008006" key="11">
    <source>
        <dbReference type="Google" id="ProtNLM"/>
    </source>
</evidence>
<feature type="transmembrane region" description="Helical" evidence="8">
    <location>
        <begin position="469"/>
        <end position="488"/>
    </location>
</feature>
<dbReference type="EMBL" id="JAHJDP010000099">
    <property type="protein sequence ID" value="MBU2692704.1"/>
    <property type="molecule type" value="Genomic_DNA"/>
</dbReference>
<dbReference type="GO" id="GO:0015648">
    <property type="term" value="F:lipid-linked peptidoglycan transporter activity"/>
    <property type="evidence" value="ECO:0007669"/>
    <property type="project" value="TreeGrafter"/>
</dbReference>
<feature type="transmembrane region" description="Helical" evidence="8">
    <location>
        <begin position="182"/>
        <end position="202"/>
    </location>
</feature>
<evidence type="ECO:0000256" key="7">
    <source>
        <dbReference type="ARBA" id="ARBA00023136"/>
    </source>
</evidence>
<feature type="transmembrane region" description="Helical" evidence="8">
    <location>
        <begin position="160"/>
        <end position="176"/>
    </location>
</feature>
<dbReference type="PANTHER" id="PTHR47019:SF1">
    <property type="entry name" value="LIPID II FLIPPASE MURJ"/>
    <property type="match status" value="1"/>
</dbReference>
<dbReference type="GO" id="GO:0005886">
    <property type="term" value="C:plasma membrane"/>
    <property type="evidence" value="ECO:0007669"/>
    <property type="project" value="UniProtKB-SubCell"/>
</dbReference>
<evidence type="ECO:0000256" key="3">
    <source>
        <dbReference type="ARBA" id="ARBA00022692"/>
    </source>
</evidence>
<dbReference type="GO" id="GO:0008360">
    <property type="term" value="P:regulation of cell shape"/>
    <property type="evidence" value="ECO:0007669"/>
    <property type="project" value="UniProtKB-KW"/>
</dbReference>
<dbReference type="AlphaFoldDB" id="A0A948S2N2"/>
<evidence type="ECO:0000313" key="10">
    <source>
        <dbReference type="Proteomes" id="UP000777784"/>
    </source>
</evidence>
<sequence length="493" mass="55052">MRRWYLSVSGGGFASKLLGVIREALLARYFGTGPVADAFRASLGATLSPAHLLTSRIVQSCFIPLYATYRKERPERARSLFLLMLVFYPSLGLLLGFLLFLFAGPVIHLLLPGFDLDRFALAVAMLRIMSIGIPFYTYTSLLDSLGVAQEDFTIPSLRPAVQNVGMLATIILAASISRPEVIAYGFTGSYILMSVAATWLLCRRNEIPHRIPLDSTLVKETAYALWVLARPLIFVSLLAETYVLGERYLASLVGGGSIASIEYARFLTETLHTLLIVPLGLIGLGYFSTLAIQDLQEKTDRNLARIYIVLIPVSAFFFMNGEIMLRLLYMRGQFDENSLSMTFGALRGLSLGLWAYSARYFLHRIFNARLMNGIVLRGEALLFLSSLLVMFLSYKKLGVFGLGLGTSVGSVLSLFYFSRKVEYEMPLARRCFSVFLPAAVIYIIISWFFGRFVDAGLRPVLQVLFSMVFWGSVMGANADARGLVLSWFRMKRR</sequence>
<dbReference type="Pfam" id="PF03023">
    <property type="entry name" value="MurJ"/>
    <property type="match status" value="1"/>
</dbReference>
<dbReference type="InterPro" id="IPR051050">
    <property type="entry name" value="Lipid_II_flippase_MurJ/MviN"/>
</dbReference>
<keyword evidence="5" id="KW-0573">Peptidoglycan synthesis</keyword>
<dbReference type="PRINTS" id="PR01806">
    <property type="entry name" value="VIRFACTRMVIN"/>
</dbReference>
<feature type="transmembrane region" description="Helical" evidence="8">
    <location>
        <begin position="400"/>
        <end position="418"/>
    </location>
</feature>
<feature type="transmembrane region" description="Helical" evidence="8">
    <location>
        <begin position="341"/>
        <end position="362"/>
    </location>
</feature>
<comment type="caution">
    <text evidence="9">The sequence shown here is derived from an EMBL/GenBank/DDBJ whole genome shotgun (WGS) entry which is preliminary data.</text>
</comment>
<evidence type="ECO:0000256" key="1">
    <source>
        <dbReference type="ARBA" id="ARBA00004651"/>
    </source>
</evidence>
<proteinExistence type="predicted"/>
<gene>
    <name evidence="9" type="ORF">KJ970_17445</name>
</gene>
<evidence type="ECO:0000256" key="2">
    <source>
        <dbReference type="ARBA" id="ARBA00022475"/>
    </source>
</evidence>
<evidence type="ECO:0000256" key="6">
    <source>
        <dbReference type="ARBA" id="ARBA00022989"/>
    </source>
</evidence>
<keyword evidence="4" id="KW-0133">Cell shape</keyword>
<feature type="transmembrane region" description="Helical" evidence="8">
    <location>
        <begin position="271"/>
        <end position="292"/>
    </location>
</feature>
<dbReference type="PANTHER" id="PTHR47019">
    <property type="entry name" value="LIPID II FLIPPASE MURJ"/>
    <property type="match status" value="1"/>
</dbReference>
<accession>A0A948S2N2</accession>
<evidence type="ECO:0000256" key="4">
    <source>
        <dbReference type="ARBA" id="ARBA00022960"/>
    </source>
</evidence>
<name>A0A948S2N2_UNCEI</name>
<keyword evidence="6 8" id="KW-1133">Transmembrane helix</keyword>
<keyword evidence="7 8" id="KW-0472">Membrane</keyword>
<feature type="transmembrane region" description="Helical" evidence="8">
    <location>
        <begin position="374"/>
        <end position="394"/>
    </location>
</feature>
<keyword evidence="3 8" id="KW-0812">Transmembrane</keyword>
<protein>
    <recommendedName>
        <fullName evidence="11">Lipid II flippase MurJ</fullName>
    </recommendedName>
</protein>
<evidence type="ECO:0000313" key="9">
    <source>
        <dbReference type="EMBL" id="MBU2692704.1"/>
    </source>
</evidence>
<feature type="transmembrane region" description="Helical" evidence="8">
    <location>
        <begin position="119"/>
        <end position="139"/>
    </location>
</feature>
<dbReference type="GO" id="GO:0034204">
    <property type="term" value="P:lipid translocation"/>
    <property type="evidence" value="ECO:0007669"/>
    <property type="project" value="TreeGrafter"/>
</dbReference>
<comment type="subcellular location">
    <subcellularLocation>
        <location evidence="1">Cell membrane</location>
        <topology evidence="1">Multi-pass membrane protein</topology>
    </subcellularLocation>
</comment>
<evidence type="ECO:0000256" key="8">
    <source>
        <dbReference type="SAM" id="Phobius"/>
    </source>
</evidence>
<dbReference type="GO" id="GO:0009252">
    <property type="term" value="P:peptidoglycan biosynthetic process"/>
    <property type="evidence" value="ECO:0007669"/>
    <property type="project" value="UniProtKB-KW"/>
</dbReference>
<keyword evidence="2" id="KW-1003">Cell membrane</keyword>
<reference evidence="9" key="1">
    <citation type="submission" date="2021-05" db="EMBL/GenBank/DDBJ databases">
        <title>Energy efficiency and biological interactions define the core microbiome of deep oligotrophic groundwater.</title>
        <authorList>
            <person name="Mehrshad M."/>
            <person name="Lopez-Fernandez M."/>
            <person name="Bell E."/>
            <person name="Bernier-Latmani R."/>
            <person name="Bertilsson S."/>
            <person name="Dopson M."/>
        </authorList>
    </citation>
    <scope>NUCLEOTIDE SEQUENCE</scope>
    <source>
        <strain evidence="9">Modern_marine.mb.64</strain>
    </source>
</reference>
<feature type="transmembrane region" description="Helical" evidence="8">
    <location>
        <begin position="80"/>
        <end position="107"/>
    </location>
</feature>
<evidence type="ECO:0000256" key="5">
    <source>
        <dbReference type="ARBA" id="ARBA00022984"/>
    </source>
</evidence>
<feature type="transmembrane region" description="Helical" evidence="8">
    <location>
        <begin position="223"/>
        <end position="244"/>
    </location>
</feature>
<feature type="transmembrane region" description="Helical" evidence="8">
    <location>
        <begin position="304"/>
        <end position="329"/>
    </location>
</feature>
<organism evidence="9 10">
    <name type="scientific">Eiseniibacteriota bacterium</name>
    <dbReference type="NCBI Taxonomy" id="2212470"/>
    <lineage>
        <taxon>Bacteria</taxon>
        <taxon>Candidatus Eiseniibacteriota</taxon>
    </lineage>
</organism>
<dbReference type="Proteomes" id="UP000777784">
    <property type="component" value="Unassembled WGS sequence"/>
</dbReference>
<dbReference type="InterPro" id="IPR004268">
    <property type="entry name" value="MurJ"/>
</dbReference>